<comment type="caution">
    <text evidence="9">The sequence shown here is derived from an EMBL/GenBank/DDBJ whole genome shotgun (WGS) entry which is preliminary data.</text>
</comment>
<keyword evidence="2" id="KW-0808">Transferase</keyword>
<feature type="active site" description="Nucleophile" evidence="6">
    <location>
        <position position="459"/>
    </location>
</feature>
<evidence type="ECO:0000256" key="7">
    <source>
        <dbReference type="SAM" id="Phobius"/>
    </source>
</evidence>
<dbReference type="InterPro" id="IPR022029">
    <property type="entry name" value="YoaR-like_PG-bd"/>
</dbReference>
<dbReference type="InterPro" id="IPR038054">
    <property type="entry name" value="LD_TPept-like_central_sf"/>
</dbReference>
<dbReference type="GO" id="GO:0018104">
    <property type="term" value="P:peptidoglycan-protein cross-linking"/>
    <property type="evidence" value="ECO:0007669"/>
    <property type="project" value="TreeGrafter"/>
</dbReference>
<evidence type="ECO:0000256" key="6">
    <source>
        <dbReference type="PROSITE-ProRule" id="PRU01373"/>
    </source>
</evidence>
<protein>
    <submittedName>
        <fullName evidence="9">Peptidoglycan binding domain-containing protein</fullName>
    </submittedName>
</protein>
<evidence type="ECO:0000256" key="4">
    <source>
        <dbReference type="ARBA" id="ARBA00022984"/>
    </source>
</evidence>
<dbReference type="GO" id="GO:0016740">
    <property type="term" value="F:transferase activity"/>
    <property type="evidence" value="ECO:0007669"/>
    <property type="project" value="UniProtKB-KW"/>
</dbReference>
<dbReference type="PROSITE" id="PS52029">
    <property type="entry name" value="LD_TPASE"/>
    <property type="match status" value="1"/>
</dbReference>
<keyword evidence="5 6" id="KW-0961">Cell wall biogenesis/degradation</keyword>
<evidence type="ECO:0000256" key="5">
    <source>
        <dbReference type="ARBA" id="ARBA00023316"/>
    </source>
</evidence>
<keyword evidence="7" id="KW-0812">Transmembrane</keyword>
<dbReference type="CDD" id="cd16913">
    <property type="entry name" value="YkuD_like"/>
    <property type="match status" value="1"/>
</dbReference>
<dbReference type="RefSeq" id="WP_269762550.1">
    <property type="nucleotide sequence ID" value="NZ_JAPZEC010000003.1"/>
</dbReference>
<evidence type="ECO:0000313" key="9">
    <source>
        <dbReference type="EMBL" id="MCZ7693261.1"/>
    </source>
</evidence>
<keyword evidence="7" id="KW-0472">Membrane</keyword>
<dbReference type="InterPro" id="IPR050979">
    <property type="entry name" value="LD-transpeptidase"/>
</dbReference>
<dbReference type="InterPro" id="IPR005490">
    <property type="entry name" value="LD_TPept_cat_dom"/>
</dbReference>
<dbReference type="GO" id="GO:0005576">
    <property type="term" value="C:extracellular region"/>
    <property type="evidence" value="ECO:0007669"/>
    <property type="project" value="TreeGrafter"/>
</dbReference>
<dbReference type="Proteomes" id="UP001148455">
    <property type="component" value="Unassembled WGS sequence"/>
</dbReference>
<evidence type="ECO:0000259" key="8">
    <source>
        <dbReference type="PROSITE" id="PS52029"/>
    </source>
</evidence>
<dbReference type="Pfam" id="PF12229">
    <property type="entry name" value="PG_binding_4"/>
    <property type="match status" value="2"/>
</dbReference>
<dbReference type="InterPro" id="IPR038063">
    <property type="entry name" value="Transpep_catalytic_dom"/>
</dbReference>
<dbReference type="SUPFAM" id="SSF143985">
    <property type="entry name" value="L,D-transpeptidase pre-catalytic domain-like"/>
    <property type="match status" value="1"/>
</dbReference>
<comment type="pathway">
    <text evidence="1 6">Cell wall biogenesis; peptidoglycan biosynthesis.</text>
</comment>
<dbReference type="Pfam" id="PF03734">
    <property type="entry name" value="YkuD"/>
    <property type="match status" value="1"/>
</dbReference>
<dbReference type="GO" id="GO:0071972">
    <property type="term" value="F:peptidoglycan L,D-transpeptidase activity"/>
    <property type="evidence" value="ECO:0007669"/>
    <property type="project" value="TreeGrafter"/>
</dbReference>
<evidence type="ECO:0000256" key="3">
    <source>
        <dbReference type="ARBA" id="ARBA00022960"/>
    </source>
</evidence>
<gene>
    <name evidence="9" type="ORF">O8D18_04285</name>
</gene>
<proteinExistence type="predicted"/>
<dbReference type="EMBL" id="JAPZED010000003">
    <property type="protein sequence ID" value="MCZ7693261.1"/>
    <property type="molecule type" value="Genomic_DNA"/>
</dbReference>
<feature type="active site" description="Proton donor/acceptor" evidence="6">
    <location>
        <position position="436"/>
    </location>
</feature>
<keyword evidence="7" id="KW-1133">Transmembrane helix</keyword>
<dbReference type="GO" id="GO:0008360">
    <property type="term" value="P:regulation of cell shape"/>
    <property type="evidence" value="ECO:0007669"/>
    <property type="project" value="UniProtKB-UniRule"/>
</dbReference>
<dbReference type="GO" id="GO:0071555">
    <property type="term" value="P:cell wall organization"/>
    <property type="evidence" value="ECO:0007669"/>
    <property type="project" value="UniProtKB-UniRule"/>
</dbReference>
<reference evidence="9" key="1">
    <citation type="submission" date="2022-12" db="EMBL/GenBank/DDBJ databases">
        <title>Genome of R. gnavus strain RSHDN_123.</title>
        <authorList>
            <person name="Abdugheni R."/>
        </authorList>
    </citation>
    <scope>NUCLEOTIDE SEQUENCE</scope>
    <source>
        <strain evidence="9">RSHDN_123</strain>
    </source>
</reference>
<dbReference type="PANTHER" id="PTHR30582">
    <property type="entry name" value="L,D-TRANSPEPTIDASE"/>
    <property type="match status" value="1"/>
</dbReference>
<feature type="transmembrane region" description="Helical" evidence="7">
    <location>
        <begin position="21"/>
        <end position="46"/>
    </location>
</feature>
<evidence type="ECO:0000256" key="1">
    <source>
        <dbReference type="ARBA" id="ARBA00004752"/>
    </source>
</evidence>
<dbReference type="Gene3D" id="3.10.20.800">
    <property type="match status" value="1"/>
</dbReference>
<evidence type="ECO:0000313" key="10">
    <source>
        <dbReference type="Proteomes" id="UP001148455"/>
    </source>
</evidence>
<keyword evidence="3 6" id="KW-0133">Cell shape</keyword>
<organism evidence="9 10">
    <name type="scientific">Mediterraneibacter gnavus</name>
    <name type="common">Ruminococcus gnavus</name>
    <dbReference type="NCBI Taxonomy" id="33038"/>
    <lineage>
        <taxon>Bacteria</taxon>
        <taxon>Bacillati</taxon>
        <taxon>Bacillota</taxon>
        <taxon>Clostridia</taxon>
        <taxon>Lachnospirales</taxon>
        <taxon>Lachnospiraceae</taxon>
        <taxon>Mediterraneibacter</taxon>
    </lineage>
</organism>
<evidence type="ECO:0000256" key="2">
    <source>
        <dbReference type="ARBA" id="ARBA00022679"/>
    </source>
</evidence>
<accession>A0A9X3KB58</accession>
<dbReference type="SUPFAM" id="SSF141523">
    <property type="entry name" value="L,D-transpeptidase catalytic domain-like"/>
    <property type="match status" value="1"/>
</dbReference>
<dbReference type="Gene3D" id="2.40.440.10">
    <property type="entry name" value="L,D-transpeptidase catalytic domain-like"/>
    <property type="match status" value="1"/>
</dbReference>
<dbReference type="PANTHER" id="PTHR30582:SF33">
    <property type="entry name" value="EXPORTED PROTEIN"/>
    <property type="match status" value="1"/>
</dbReference>
<dbReference type="AlphaFoldDB" id="A0A9X3KB58"/>
<feature type="domain" description="L,D-TPase catalytic" evidence="8">
    <location>
        <begin position="353"/>
        <end position="483"/>
    </location>
</feature>
<keyword evidence="4 6" id="KW-0573">Peptidoglycan synthesis</keyword>
<sequence>MGKAKKIKAVKRRKTGKDGKVKALWITGGVLSVICLIYVAISVYFMSHFFVNTKINGKNFSGKTASDVEKYLQTNIKDYKLTILENEGRQDVISGSEIGLEYRAGTETEKLLKDQNGFAWPKAFFTENSRKVSVNVSYNEESLNQRISQLSCLQTEQTPAENAKPEFDGNQYVIKPEVYGNAVDKERLTEQVKVHITEFQPQLDMVETKCYAKPKYTEDSKEVQEACDAMNKYVNASITYPMNEPVVVDKALISQWLQVDGEMKVSLNTEAMKQWFTAFGDKYDTQGTTRTFTTPAGKSATVTGGTYGWSIDEDTELVNLQNSILNGEVVTREPAYYAGGTAAAHSGQDWGNTYAEVDMSAQHMWYIQNGQVVLETDVVTGEPIPSKITPEGVYSLMWKQPNSVLVGDINPDTGEPAYRTKVKYWMQVTSSGVGFHDAIWQTAFGGTLYQIPGTGSHGCINMPLDQAGALFNMIEPGTPVIFHW</sequence>
<name>A0A9X3KB58_MEDGN</name>